<keyword evidence="2" id="KW-0325">Glycoprotein</keyword>
<dbReference type="AlphaFoldDB" id="A0A3P5YI96"/>
<evidence type="ECO:0000256" key="1">
    <source>
        <dbReference type="ARBA" id="ARBA00004609"/>
    </source>
</evidence>
<evidence type="ECO:0000256" key="2">
    <source>
        <dbReference type="ARBA" id="ARBA00022622"/>
    </source>
</evidence>
<name>A0A3P5YI96_BRACM</name>
<dbReference type="Pfam" id="PF07983">
    <property type="entry name" value="X8"/>
    <property type="match status" value="1"/>
</dbReference>
<keyword evidence="2" id="KW-0336">GPI-anchor</keyword>
<dbReference type="PANTHER" id="PTHR31044:SF58">
    <property type="entry name" value="GENOME ASSEMBLY, CHROMOSOME: A09"/>
    <property type="match status" value="1"/>
</dbReference>
<evidence type="ECO:0000259" key="5">
    <source>
        <dbReference type="SMART" id="SM00768"/>
    </source>
</evidence>
<dbReference type="InterPro" id="IPR012946">
    <property type="entry name" value="X8"/>
</dbReference>
<evidence type="ECO:0000256" key="4">
    <source>
        <dbReference type="ARBA" id="ARBA00023288"/>
    </source>
</evidence>
<dbReference type="EMBL" id="LS974622">
    <property type="protein sequence ID" value="CAG7871471.1"/>
    <property type="molecule type" value="Genomic_DNA"/>
</dbReference>
<dbReference type="PANTHER" id="PTHR31044">
    <property type="entry name" value="BETA-1,3 GLUCANASE"/>
    <property type="match status" value="1"/>
</dbReference>
<dbReference type="SMART" id="SM00768">
    <property type="entry name" value="X8"/>
    <property type="match status" value="1"/>
</dbReference>
<dbReference type="GO" id="GO:0009506">
    <property type="term" value="C:plasmodesma"/>
    <property type="evidence" value="ECO:0007669"/>
    <property type="project" value="UniProtKB-ARBA"/>
</dbReference>
<dbReference type="GO" id="GO:0005886">
    <property type="term" value="C:plasma membrane"/>
    <property type="evidence" value="ECO:0007669"/>
    <property type="project" value="UniProtKB-SubCell"/>
</dbReference>
<evidence type="ECO:0000313" key="7">
    <source>
        <dbReference type="EMBL" id="VDC67407.1"/>
    </source>
</evidence>
<sequence>MANFKTTELQANINWCCSDSGGFRNCTTIQRGRICYEPNTLRDQMPFVVNLYYQNLGATKAQCDFSGTGTQSRAHYVIRK</sequence>
<proteinExistence type="predicted"/>
<comment type="subcellular location">
    <subcellularLocation>
        <location evidence="1">Cell membrane</location>
        <topology evidence="1">Lipid-anchor</topology>
        <topology evidence="1">GPI-anchor</topology>
    </subcellularLocation>
</comment>
<protein>
    <recommendedName>
        <fullName evidence="5">X8 domain-containing protein</fullName>
    </recommendedName>
</protein>
<feature type="domain" description="X8" evidence="5">
    <location>
        <begin position="1"/>
        <end position="76"/>
    </location>
</feature>
<dbReference type="Gramene" id="A06p37110.2_BraZ1">
    <property type="protein sequence ID" value="A06p37110.2_BraZ1.CDS.1"/>
    <property type="gene ID" value="A06g37110.2_BraZ1"/>
</dbReference>
<keyword evidence="4" id="KW-0449">Lipoprotein</keyword>
<dbReference type="InterPro" id="IPR044788">
    <property type="entry name" value="X8_dom_prot"/>
</dbReference>
<dbReference type="Proteomes" id="UP000694005">
    <property type="component" value="Chromosome A06"/>
</dbReference>
<evidence type="ECO:0000256" key="3">
    <source>
        <dbReference type="ARBA" id="ARBA00022729"/>
    </source>
</evidence>
<keyword evidence="3" id="KW-0732">Signal</keyword>
<gene>
    <name evidence="7" type="ORF">BRAA06T25947Z</name>
    <name evidence="6" type="ORF">BRAPAZ1V2_A06P37110.2</name>
</gene>
<accession>A0A3P5YI96</accession>
<keyword evidence="2" id="KW-0472">Membrane</keyword>
<dbReference type="GO" id="GO:0098552">
    <property type="term" value="C:side of membrane"/>
    <property type="evidence" value="ECO:0007669"/>
    <property type="project" value="UniProtKB-KW"/>
</dbReference>
<organism evidence="7">
    <name type="scientific">Brassica campestris</name>
    <name type="common">Field mustard</name>
    <dbReference type="NCBI Taxonomy" id="3711"/>
    <lineage>
        <taxon>Eukaryota</taxon>
        <taxon>Viridiplantae</taxon>
        <taxon>Streptophyta</taxon>
        <taxon>Embryophyta</taxon>
        <taxon>Tracheophyta</taxon>
        <taxon>Spermatophyta</taxon>
        <taxon>Magnoliopsida</taxon>
        <taxon>eudicotyledons</taxon>
        <taxon>Gunneridae</taxon>
        <taxon>Pentapetalae</taxon>
        <taxon>rosids</taxon>
        <taxon>malvids</taxon>
        <taxon>Brassicales</taxon>
        <taxon>Brassicaceae</taxon>
        <taxon>Brassiceae</taxon>
        <taxon>Brassica</taxon>
    </lineage>
</organism>
<dbReference type="Gene3D" id="1.20.58.1040">
    <property type="match status" value="1"/>
</dbReference>
<reference evidence="7" key="1">
    <citation type="submission" date="2018-11" db="EMBL/GenBank/DDBJ databases">
        <authorList>
            <consortium name="Genoscope - CEA"/>
            <person name="William W."/>
        </authorList>
    </citation>
    <scope>NUCLEOTIDE SEQUENCE</scope>
</reference>
<evidence type="ECO:0000313" key="6">
    <source>
        <dbReference type="EMBL" id="CAG7871471.1"/>
    </source>
</evidence>
<feature type="non-terminal residue" evidence="7">
    <location>
        <position position="80"/>
    </location>
</feature>
<dbReference type="EMBL" id="LR031569">
    <property type="protein sequence ID" value="VDC67407.1"/>
    <property type="molecule type" value="Genomic_DNA"/>
</dbReference>